<evidence type="ECO:0000313" key="2">
    <source>
        <dbReference type="EMBL" id="CAG5071395.1"/>
    </source>
</evidence>
<evidence type="ECO:0000313" key="3">
    <source>
        <dbReference type="Proteomes" id="UP000679725"/>
    </source>
</evidence>
<organism evidence="2 3">
    <name type="scientific">Dyadobacter linearis</name>
    <dbReference type="NCBI Taxonomy" id="2823330"/>
    <lineage>
        <taxon>Bacteria</taxon>
        <taxon>Pseudomonadati</taxon>
        <taxon>Bacteroidota</taxon>
        <taxon>Cytophagia</taxon>
        <taxon>Cytophagales</taxon>
        <taxon>Spirosomataceae</taxon>
        <taxon>Dyadobacter</taxon>
    </lineage>
</organism>
<dbReference type="RefSeq" id="WP_215234731.1">
    <property type="nucleotide sequence ID" value="NZ_CAJRAU010000004.1"/>
</dbReference>
<dbReference type="SMART" id="SM00953">
    <property type="entry name" value="RES"/>
    <property type="match status" value="1"/>
</dbReference>
<gene>
    <name evidence="2" type="ORF">DYBT9623_03425</name>
</gene>
<feature type="domain" description="RES" evidence="1">
    <location>
        <begin position="14"/>
        <end position="139"/>
    </location>
</feature>
<sequence>MIVYRLAAKQYIDDLTGTGAKLFGGRWNPVGKACIYTSAHISLALLEKFVHANHQENMQRIALLRLELPDNSDLIFHADEKLLKESWPDDVSYSQWIGEQVLSDASVIGFSVPSAIVPSERNYILNPLAKDFNRVKTMAITDFTADFRLLSKLLP</sequence>
<dbReference type="Pfam" id="PF08808">
    <property type="entry name" value="RES"/>
    <property type="match status" value="1"/>
</dbReference>
<dbReference type="InterPro" id="IPR014914">
    <property type="entry name" value="RES_dom"/>
</dbReference>
<dbReference type="Proteomes" id="UP000679725">
    <property type="component" value="Unassembled WGS sequence"/>
</dbReference>
<accession>A0ABN7RGP6</accession>
<protein>
    <recommendedName>
        <fullName evidence="1">RES domain-containing protein</fullName>
    </recommendedName>
</protein>
<dbReference type="EMBL" id="CAJRAU010000004">
    <property type="protein sequence ID" value="CAG5071395.1"/>
    <property type="molecule type" value="Genomic_DNA"/>
</dbReference>
<name>A0ABN7RGP6_9BACT</name>
<reference evidence="2 3" key="1">
    <citation type="submission" date="2021-04" db="EMBL/GenBank/DDBJ databases">
        <authorList>
            <person name="Rodrigo-Torres L."/>
            <person name="Arahal R. D."/>
            <person name="Lucena T."/>
        </authorList>
    </citation>
    <scope>NUCLEOTIDE SEQUENCE [LARGE SCALE GENOMIC DNA]</scope>
    <source>
        <strain evidence="2 3">CECT 9623</strain>
    </source>
</reference>
<comment type="caution">
    <text evidence="2">The sequence shown here is derived from an EMBL/GenBank/DDBJ whole genome shotgun (WGS) entry which is preliminary data.</text>
</comment>
<evidence type="ECO:0000259" key="1">
    <source>
        <dbReference type="SMART" id="SM00953"/>
    </source>
</evidence>
<proteinExistence type="predicted"/>
<keyword evidence="3" id="KW-1185">Reference proteome</keyword>